<dbReference type="PANTHER" id="PTHR43806:SF67">
    <property type="entry name" value="EGF-LIKE DOMAIN-CONTAINING PROTEIN"/>
    <property type="match status" value="1"/>
</dbReference>
<organism evidence="10">
    <name type="scientific">Eiseniibacteriota bacterium</name>
    <dbReference type="NCBI Taxonomy" id="2212470"/>
    <lineage>
        <taxon>Bacteria</taxon>
        <taxon>Candidatus Eiseniibacteriota</taxon>
    </lineage>
</organism>
<dbReference type="Gene3D" id="2.60.40.4070">
    <property type="match status" value="1"/>
</dbReference>
<feature type="domain" description="Peptidase S8/S53" evidence="9">
    <location>
        <begin position="228"/>
        <end position="505"/>
    </location>
</feature>
<keyword evidence="8" id="KW-0732">Signal</keyword>
<dbReference type="InterPro" id="IPR015500">
    <property type="entry name" value="Peptidase_S8_subtilisin-rel"/>
</dbReference>
<evidence type="ECO:0000256" key="5">
    <source>
        <dbReference type="PIRSR" id="PIRSR615500-1"/>
    </source>
</evidence>
<evidence type="ECO:0000256" key="2">
    <source>
        <dbReference type="ARBA" id="ARBA00022670"/>
    </source>
</evidence>
<dbReference type="PROSITE" id="PS00136">
    <property type="entry name" value="SUBTILASE_ASP"/>
    <property type="match status" value="1"/>
</dbReference>
<name>A0A832MJZ9_UNCEI</name>
<feature type="active site" description="Charge relay system" evidence="5 6">
    <location>
        <position position="237"/>
    </location>
</feature>
<accession>A0A832MJZ9</accession>
<dbReference type="SUPFAM" id="SSF52743">
    <property type="entry name" value="Subtilisin-like"/>
    <property type="match status" value="1"/>
</dbReference>
<comment type="similarity">
    <text evidence="1 6 7">Belongs to the peptidase S8 family.</text>
</comment>
<dbReference type="AlphaFoldDB" id="A0A832MJZ9"/>
<reference evidence="10" key="1">
    <citation type="journal article" date="2020" name="mSystems">
        <title>Genome- and Community-Level Interaction Insights into Carbon Utilization and Element Cycling Functions of Hydrothermarchaeota in Hydrothermal Sediment.</title>
        <authorList>
            <person name="Zhou Z."/>
            <person name="Liu Y."/>
            <person name="Xu W."/>
            <person name="Pan J."/>
            <person name="Luo Z.H."/>
            <person name="Li M."/>
        </authorList>
    </citation>
    <scope>NUCLEOTIDE SEQUENCE [LARGE SCALE GENOMIC DNA]</scope>
    <source>
        <strain evidence="10">SpSt-381</strain>
    </source>
</reference>
<feature type="chain" id="PRO_5032633485" description="Peptidase S8/S53 domain-containing protein" evidence="8">
    <location>
        <begin position="24"/>
        <end position="627"/>
    </location>
</feature>
<gene>
    <name evidence="10" type="ORF">ENR23_07805</name>
</gene>
<dbReference type="GO" id="GO:0004252">
    <property type="term" value="F:serine-type endopeptidase activity"/>
    <property type="evidence" value="ECO:0007669"/>
    <property type="project" value="UniProtKB-UniRule"/>
</dbReference>
<proteinExistence type="inferred from homology"/>
<feature type="active site" description="Charge relay system" evidence="5 6">
    <location>
        <position position="459"/>
    </location>
</feature>
<dbReference type="PROSITE" id="PS00138">
    <property type="entry name" value="SUBTILASE_SER"/>
    <property type="match status" value="1"/>
</dbReference>
<dbReference type="PROSITE" id="PS51318">
    <property type="entry name" value="TAT"/>
    <property type="match status" value="1"/>
</dbReference>
<evidence type="ECO:0000256" key="4">
    <source>
        <dbReference type="ARBA" id="ARBA00022825"/>
    </source>
</evidence>
<dbReference type="InterPro" id="IPR000209">
    <property type="entry name" value="Peptidase_S8/S53_dom"/>
</dbReference>
<keyword evidence="3 6" id="KW-0378">Hydrolase</keyword>
<comment type="caution">
    <text evidence="10">The sequence shown here is derived from an EMBL/GenBank/DDBJ whole genome shotgun (WGS) entry which is preliminary data.</text>
</comment>
<protein>
    <recommendedName>
        <fullName evidence="9">Peptidase S8/S53 domain-containing protein</fullName>
    </recommendedName>
</protein>
<evidence type="ECO:0000256" key="8">
    <source>
        <dbReference type="SAM" id="SignalP"/>
    </source>
</evidence>
<keyword evidence="4 6" id="KW-0720">Serine protease</keyword>
<evidence type="ECO:0000259" key="9">
    <source>
        <dbReference type="Pfam" id="PF00082"/>
    </source>
</evidence>
<dbReference type="Gene3D" id="3.40.50.200">
    <property type="entry name" value="Peptidase S8/S53 domain"/>
    <property type="match status" value="1"/>
</dbReference>
<dbReference type="InterPro" id="IPR036852">
    <property type="entry name" value="Peptidase_S8/S53_dom_sf"/>
</dbReference>
<feature type="active site" description="Charge relay system" evidence="5 6">
    <location>
        <position position="279"/>
    </location>
</feature>
<evidence type="ECO:0000256" key="3">
    <source>
        <dbReference type="ARBA" id="ARBA00022801"/>
    </source>
</evidence>
<dbReference type="EMBL" id="DSQF01000017">
    <property type="protein sequence ID" value="HGZ43312.1"/>
    <property type="molecule type" value="Genomic_DNA"/>
</dbReference>
<evidence type="ECO:0000256" key="7">
    <source>
        <dbReference type="RuleBase" id="RU003355"/>
    </source>
</evidence>
<dbReference type="InterPro" id="IPR023827">
    <property type="entry name" value="Peptidase_S8_Asp-AS"/>
</dbReference>
<dbReference type="PROSITE" id="PS51892">
    <property type="entry name" value="SUBTILASE"/>
    <property type="match status" value="1"/>
</dbReference>
<evidence type="ECO:0000256" key="1">
    <source>
        <dbReference type="ARBA" id="ARBA00011073"/>
    </source>
</evidence>
<dbReference type="InterPro" id="IPR023828">
    <property type="entry name" value="Peptidase_S8_Ser-AS"/>
</dbReference>
<dbReference type="PRINTS" id="PR00723">
    <property type="entry name" value="SUBTILISIN"/>
</dbReference>
<keyword evidence="2 6" id="KW-0645">Protease</keyword>
<dbReference type="PANTHER" id="PTHR43806">
    <property type="entry name" value="PEPTIDASE S8"/>
    <property type="match status" value="1"/>
</dbReference>
<dbReference type="Pfam" id="PF00082">
    <property type="entry name" value="Peptidase_S8"/>
    <property type="match status" value="1"/>
</dbReference>
<feature type="signal peptide" evidence="8">
    <location>
        <begin position="1"/>
        <end position="23"/>
    </location>
</feature>
<evidence type="ECO:0000313" key="10">
    <source>
        <dbReference type="EMBL" id="HGZ43312.1"/>
    </source>
</evidence>
<dbReference type="GO" id="GO:0006508">
    <property type="term" value="P:proteolysis"/>
    <property type="evidence" value="ECO:0007669"/>
    <property type="project" value="UniProtKB-KW"/>
</dbReference>
<evidence type="ECO:0000256" key="6">
    <source>
        <dbReference type="PROSITE-ProRule" id="PRU01240"/>
    </source>
</evidence>
<dbReference type="InterPro" id="IPR006311">
    <property type="entry name" value="TAT_signal"/>
</dbReference>
<dbReference type="InterPro" id="IPR050131">
    <property type="entry name" value="Peptidase_S8_subtilisin-like"/>
</dbReference>
<sequence>MTTPDRRSVAPFAVRAVSRPRRAAAPAAALLAAALLAGPAVAPAAAAASPGLAPSLARRAAETPEQPVVAWVRFTDRAGAERRPEALEAARRALPARSLERRARRGTARSLGAADLPVHAPYVAAVTARGARVRGASRWLNAVSVEMPARLAPELARLPFVAAVEPVPAAARTRRAPEPEAPAAAASVRPAAAGAAQLAPGEQAWYGGAFRQLDMMQVPAVHAAGLSGAGVLVCVLDSGFRTTHRAFDGLDLVAARDFVHGDAVVDDEPGQDPPGAASHGTQTLGCIAGRLPGVYAGGAFGASVALGKTEDVASETPVEMDYWLFGAEWADSLGADVLSSSLGYFTFDDPLDSYAYDDMDGRTTVVTLAAAEAARRGITVVTAAGNEGGTAWHHIIAPADADTVIAVGAVDSFNVVTSFSSRGPSADGRIKPDVTAMGRRVLCVSFGNDSTYARVSGTSFSTPLVAGVVALLLEAHPTWGPFEVREALRETALNHATPDNDIGWGLVQADLARAWIPSTLLAAPPAPAAPGAAALAAAPNPLLPGAALTVRFTAPDGARARLDVLDLAGRRVARLHDGPARGPMTATWRATGADGARVPPGAYWLRLAADAPGAPGRVAARRVVVLD</sequence>